<feature type="transmembrane region" description="Helical" evidence="1">
    <location>
        <begin position="32"/>
        <end position="51"/>
    </location>
</feature>
<evidence type="ECO:0000256" key="1">
    <source>
        <dbReference type="SAM" id="Phobius"/>
    </source>
</evidence>
<dbReference type="Proteomes" id="UP000284277">
    <property type="component" value="Unassembled WGS sequence"/>
</dbReference>
<dbReference type="AlphaFoldDB" id="A0A419T4A4"/>
<evidence type="ECO:0000313" key="3">
    <source>
        <dbReference type="Proteomes" id="UP000284277"/>
    </source>
</evidence>
<dbReference type="OrthoDB" id="2083340at2"/>
<reference evidence="2 3" key="1">
    <citation type="submission" date="2016-08" db="EMBL/GenBank/DDBJ databases">
        <title>A new outlook on sporulation: Clostridium algidixylanolyticum.</title>
        <authorList>
            <person name="Poppleton D.I."/>
            <person name="Gribaldo S."/>
        </authorList>
    </citation>
    <scope>NUCLEOTIDE SEQUENCE [LARGE SCALE GENOMIC DNA]</scope>
    <source>
        <strain evidence="2 3">SPL73</strain>
    </source>
</reference>
<proteinExistence type="predicted"/>
<keyword evidence="1" id="KW-0812">Transmembrane</keyword>
<keyword evidence="1" id="KW-1133">Transmembrane helix</keyword>
<keyword evidence="3" id="KW-1185">Reference proteome</keyword>
<sequence>MIRKFPYFVLGIPITLIATYGIFSILANRNQLSQLIVFIGLFALGMGLNVWGVRAKEIKRPEFQAGIVNLNGERKLHELEY</sequence>
<comment type="caution">
    <text evidence="2">The sequence shown here is derived from an EMBL/GenBank/DDBJ whole genome shotgun (WGS) entry which is preliminary data.</text>
</comment>
<dbReference type="RefSeq" id="WP_120196602.1">
    <property type="nucleotide sequence ID" value="NZ_MCIA01000013.1"/>
</dbReference>
<keyword evidence="1" id="KW-0472">Membrane</keyword>
<feature type="transmembrane region" description="Helical" evidence="1">
    <location>
        <begin position="7"/>
        <end position="26"/>
    </location>
</feature>
<protein>
    <submittedName>
        <fullName evidence="2">Uncharacterized protein</fullName>
    </submittedName>
</protein>
<evidence type="ECO:0000313" key="2">
    <source>
        <dbReference type="EMBL" id="RKD32208.1"/>
    </source>
</evidence>
<name>A0A419T4A4_9FIRM</name>
<organism evidence="2 3">
    <name type="scientific">Lacrimispora algidixylanolytica</name>
    <dbReference type="NCBI Taxonomy" id="94868"/>
    <lineage>
        <taxon>Bacteria</taxon>
        <taxon>Bacillati</taxon>
        <taxon>Bacillota</taxon>
        <taxon>Clostridia</taxon>
        <taxon>Lachnospirales</taxon>
        <taxon>Lachnospiraceae</taxon>
        <taxon>Lacrimispora</taxon>
    </lineage>
</organism>
<accession>A0A419T4A4</accession>
<dbReference type="EMBL" id="MCIA01000013">
    <property type="protein sequence ID" value="RKD32208.1"/>
    <property type="molecule type" value="Genomic_DNA"/>
</dbReference>
<gene>
    <name evidence="2" type="ORF">BET01_18160</name>
</gene>